<dbReference type="Gene3D" id="3.40.1410.10">
    <property type="entry name" value="Chorismate lyase-like"/>
    <property type="match status" value="1"/>
</dbReference>
<evidence type="ECO:0000313" key="7">
    <source>
        <dbReference type="Proteomes" id="UP001180840"/>
    </source>
</evidence>
<dbReference type="PANTHER" id="PTHR44846">
    <property type="entry name" value="MANNOSYL-D-GLYCERATE TRANSPORT/METABOLISM SYSTEM REPRESSOR MNGR-RELATED"/>
    <property type="match status" value="1"/>
</dbReference>
<dbReference type="SUPFAM" id="SSF46785">
    <property type="entry name" value="Winged helix' DNA-binding domain"/>
    <property type="match status" value="1"/>
</dbReference>
<dbReference type="InterPro" id="IPR050679">
    <property type="entry name" value="Bact_HTH_transcr_reg"/>
</dbReference>
<sequence>MSTDSPGPSPTAPGPATRADQTGSNATGSDTSMLPVRTIEDGPVPKHAQLRAILEEMSTTALSPGDMLPGERTLEEFYGVSRITVRRAIGDLVASGRLRRVRGKGTFVAPNPLVSRMALASFSQEMAAQGVSAASRILLSERAIAPPEVVNFFGCEPHEPQIHLRRLRLGDGQAYALDDAWYNVAIAPDLLENDVYNSVYAILEENYDAPVTTADQTVTAVDSDISTASHLDVEPGVALLHVIRRSVTGTRPVEWCSSVYRSDRYRLHSTISREYPDNQ</sequence>
<dbReference type="EMBL" id="JAVDXZ010000001">
    <property type="protein sequence ID" value="MDR7330471.1"/>
    <property type="molecule type" value="Genomic_DNA"/>
</dbReference>
<evidence type="ECO:0000256" key="4">
    <source>
        <dbReference type="SAM" id="MobiDB-lite"/>
    </source>
</evidence>
<dbReference type="Gene3D" id="1.10.10.10">
    <property type="entry name" value="Winged helix-like DNA-binding domain superfamily/Winged helix DNA-binding domain"/>
    <property type="match status" value="1"/>
</dbReference>
<dbReference type="Pfam" id="PF00392">
    <property type="entry name" value="GntR"/>
    <property type="match status" value="1"/>
</dbReference>
<comment type="caution">
    <text evidence="6">The sequence shown here is derived from an EMBL/GenBank/DDBJ whole genome shotgun (WGS) entry which is preliminary data.</text>
</comment>
<dbReference type="PANTHER" id="PTHR44846:SF1">
    <property type="entry name" value="MANNOSYL-D-GLYCERATE TRANSPORT_METABOLISM SYSTEM REPRESSOR MNGR-RELATED"/>
    <property type="match status" value="1"/>
</dbReference>
<dbReference type="InterPro" id="IPR000524">
    <property type="entry name" value="Tscrpt_reg_HTH_GntR"/>
</dbReference>
<dbReference type="InterPro" id="IPR011663">
    <property type="entry name" value="UTRA"/>
</dbReference>
<evidence type="ECO:0000313" key="6">
    <source>
        <dbReference type="EMBL" id="MDR7330471.1"/>
    </source>
</evidence>
<evidence type="ECO:0000256" key="1">
    <source>
        <dbReference type="ARBA" id="ARBA00023015"/>
    </source>
</evidence>
<proteinExistence type="predicted"/>
<dbReference type="InterPro" id="IPR036388">
    <property type="entry name" value="WH-like_DNA-bd_sf"/>
</dbReference>
<dbReference type="SMART" id="SM00345">
    <property type="entry name" value="HTH_GNTR"/>
    <property type="match status" value="1"/>
</dbReference>
<dbReference type="CDD" id="cd07377">
    <property type="entry name" value="WHTH_GntR"/>
    <property type="match status" value="1"/>
</dbReference>
<dbReference type="PRINTS" id="PR00035">
    <property type="entry name" value="HTHGNTR"/>
</dbReference>
<organism evidence="6 7">
    <name type="scientific">Corynebacterium guangdongense</name>
    <dbReference type="NCBI Taxonomy" id="1783348"/>
    <lineage>
        <taxon>Bacteria</taxon>
        <taxon>Bacillati</taxon>
        <taxon>Actinomycetota</taxon>
        <taxon>Actinomycetes</taxon>
        <taxon>Mycobacteriales</taxon>
        <taxon>Corynebacteriaceae</taxon>
        <taxon>Corynebacterium</taxon>
    </lineage>
</organism>
<dbReference type="PROSITE" id="PS50949">
    <property type="entry name" value="HTH_GNTR"/>
    <property type="match status" value="1"/>
</dbReference>
<dbReference type="InterPro" id="IPR028978">
    <property type="entry name" value="Chorismate_lyase_/UTRA_dom_sf"/>
</dbReference>
<dbReference type="InterPro" id="IPR036390">
    <property type="entry name" value="WH_DNA-bd_sf"/>
</dbReference>
<gene>
    <name evidence="6" type="ORF">J2S39_002147</name>
</gene>
<evidence type="ECO:0000256" key="3">
    <source>
        <dbReference type="ARBA" id="ARBA00023163"/>
    </source>
</evidence>
<feature type="compositionally biased region" description="Polar residues" evidence="4">
    <location>
        <begin position="19"/>
        <end position="32"/>
    </location>
</feature>
<dbReference type="SUPFAM" id="SSF64288">
    <property type="entry name" value="Chorismate lyase-like"/>
    <property type="match status" value="1"/>
</dbReference>
<evidence type="ECO:0000259" key="5">
    <source>
        <dbReference type="PROSITE" id="PS50949"/>
    </source>
</evidence>
<keyword evidence="2" id="KW-0238">DNA-binding</keyword>
<protein>
    <submittedName>
        <fullName evidence="6">GntR family transcriptional regulator</fullName>
    </submittedName>
</protein>
<accession>A0ABU1ZZV7</accession>
<evidence type="ECO:0000256" key="2">
    <source>
        <dbReference type="ARBA" id="ARBA00023125"/>
    </source>
</evidence>
<reference evidence="6" key="1">
    <citation type="submission" date="2023-07" db="EMBL/GenBank/DDBJ databases">
        <title>Sequencing the genomes of 1000 actinobacteria strains.</title>
        <authorList>
            <person name="Klenk H.-P."/>
        </authorList>
    </citation>
    <scope>NUCLEOTIDE SEQUENCE</scope>
    <source>
        <strain evidence="6">DSM 107476</strain>
    </source>
</reference>
<dbReference type="SMART" id="SM00866">
    <property type="entry name" value="UTRA"/>
    <property type="match status" value="1"/>
</dbReference>
<keyword evidence="3" id="KW-0804">Transcription</keyword>
<dbReference type="Proteomes" id="UP001180840">
    <property type="component" value="Unassembled WGS sequence"/>
</dbReference>
<dbReference type="Pfam" id="PF07702">
    <property type="entry name" value="UTRA"/>
    <property type="match status" value="1"/>
</dbReference>
<feature type="domain" description="HTH gntR-type" evidence="5">
    <location>
        <begin position="44"/>
        <end position="111"/>
    </location>
</feature>
<name>A0ABU1ZZV7_9CORY</name>
<feature type="region of interest" description="Disordered" evidence="4">
    <location>
        <begin position="1"/>
        <end position="40"/>
    </location>
</feature>
<keyword evidence="7" id="KW-1185">Reference proteome</keyword>
<keyword evidence="1" id="KW-0805">Transcription regulation</keyword>